<dbReference type="EMBL" id="CP150484">
    <property type="protein sequence ID" value="WYW15770.1"/>
    <property type="molecule type" value="Genomic_DNA"/>
</dbReference>
<gene>
    <name evidence="1" type="ORF">LCL61_09410</name>
</gene>
<dbReference type="Proteomes" id="UP001456344">
    <property type="component" value="Chromosome"/>
</dbReference>
<evidence type="ECO:0000313" key="2">
    <source>
        <dbReference type="Proteomes" id="UP001456344"/>
    </source>
</evidence>
<accession>A0ACD5BDI1</accession>
<proteinExistence type="predicted"/>
<sequence length="458" mass="52229">MKKKPPVGRRNAPTIWDKVDIALLIEEETSNKANKPKPEKSPDEKKRLKRKIVALDLLASTAWIYSLVKVFIADLDRLAINAISPRLLPILDYRLFIYAALTAVLLVIGNRLKDKALLLATLYVIFFPVVILIWKIPRVVYRRKSWTLLFGMLNVLVSLFRSYKTLIPLYVLLIEAALIIQISTYRPLVVLSGACVVAVIGVLMWRTGRNSFQRSKFITLQRDVIVKIVNNLSSYVGLQPELRDPRIKKFNKVQLELFRDRMALGFCLTRATGFWMHQLNSYRKAGVTVLFGILSFSWLLLEVLLGGAFINMALVKVYPESFTLERPPSILTCIDYTLNALVVNGVEYMQPTGGLPLLFKIIFGLIGPFLALTLLVHLTLSYKPSRREVEFEESRRDVNRVVIALEAKLKRDYDLGGYNIVERIQALGGSFYVLILQFIAERIPHWEDELDVHSSAPQ</sequence>
<organism evidence="1 2">
    <name type="scientific">Amycolatopsis coloradensis</name>
    <dbReference type="NCBI Taxonomy" id="76021"/>
    <lineage>
        <taxon>Bacteria</taxon>
        <taxon>Bacillati</taxon>
        <taxon>Actinomycetota</taxon>
        <taxon>Actinomycetes</taxon>
        <taxon>Pseudonocardiales</taxon>
        <taxon>Pseudonocardiaceae</taxon>
        <taxon>Amycolatopsis</taxon>
    </lineage>
</organism>
<evidence type="ECO:0000313" key="1">
    <source>
        <dbReference type="EMBL" id="WYW15770.1"/>
    </source>
</evidence>
<name>A0ACD5BDI1_9PSEU</name>
<reference evidence="1" key="1">
    <citation type="submission" date="2023-10" db="EMBL/GenBank/DDBJ databases">
        <title>Whole genome sequencing of actinobacterial strain Amycolatopsis sp. (BCA-696) identifies the underlying plant growth-promoting genes.</title>
        <authorList>
            <person name="Gandham P."/>
            <person name="Vadla N."/>
            <person name="Saji A."/>
            <person name="Srinivas V."/>
            <person name="Ruperao P."/>
            <person name="Selvanayagam S."/>
            <person name="Saxena R.K."/>
            <person name="Rathore A."/>
            <person name="Gopalakrishnan S."/>
            <person name="Thakur V."/>
        </authorList>
    </citation>
    <scope>NUCLEOTIDE SEQUENCE</scope>
    <source>
        <strain evidence="1">BCA-696</strain>
    </source>
</reference>
<protein>
    <submittedName>
        <fullName evidence="1">Uncharacterized protein</fullName>
    </submittedName>
</protein>
<keyword evidence="2" id="KW-1185">Reference proteome</keyword>